<protein>
    <submittedName>
        <fullName evidence="3">Universal stress protein</fullName>
    </submittedName>
</protein>
<dbReference type="PANTHER" id="PTHR46553:SF3">
    <property type="entry name" value="ADENINE NUCLEOTIDE ALPHA HYDROLASES-LIKE SUPERFAMILY PROTEIN"/>
    <property type="match status" value="1"/>
</dbReference>
<name>A0A7H8NL53_9ACTN</name>
<sequence>MERSLVVGVDGSRSSLRAVDWAADEAARLGLPLRLLHASLWERYEGLTQSSGPHDEGGQEAVDRLVVEALERAERRAPGVKVTADVLPEETVPALRRASAHAHALVVGSRGRGALTGVLLGSVSLAVTARAVGPVIVVRGEPRNLDGGFGRVVVGVGGRPDASDAVRFACAEAAAREAELEAVHAWRQPASATVEGSLLFGAAVPAREAHARQTLQAALRAPISAHRCLTVRRETVEGTARKALLDAAQAADLLVVGARRRGDGRGLWLGRTVREVLHRAPCPVAVVPERAT</sequence>
<dbReference type="InterPro" id="IPR014729">
    <property type="entry name" value="Rossmann-like_a/b/a_fold"/>
</dbReference>
<evidence type="ECO:0000259" key="2">
    <source>
        <dbReference type="Pfam" id="PF00582"/>
    </source>
</evidence>
<comment type="similarity">
    <text evidence="1">Belongs to the universal stress protein A family.</text>
</comment>
<dbReference type="PRINTS" id="PR01438">
    <property type="entry name" value="UNVRSLSTRESS"/>
</dbReference>
<dbReference type="InterPro" id="IPR006016">
    <property type="entry name" value="UspA"/>
</dbReference>
<reference evidence="3 4" key="1">
    <citation type="submission" date="2020-06" db="EMBL/GenBank/DDBJ databases">
        <title>Genome mining for natural products.</title>
        <authorList>
            <person name="Zhang B."/>
            <person name="Shi J."/>
            <person name="Ge H."/>
        </authorList>
    </citation>
    <scope>NUCLEOTIDE SEQUENCE [LARGE SCALE GENOMIC DNA]</scope>
    <source>
        <strain evidence="3 4">NA00687</strain>
    </source>
</reference>
<evidence type="ECO:0000313" key="4">
    <source>
        <dbReference type="Proteomes" id="UP000509303"/>
    </source>
</evidence>
<evidence type="ECO:0000313" key="3">
    <source>
        <dbReference type="EMBL" id="QKW54188.1"/>
    </source>
</evidence>
<organism evidence="3 4">
    <name type="scientific">Streptomyces buecherae</name>
    <dbReference type="NCBI Taxonomy" id="2763006"/>
    <lineage>
        <taxon>Bacteria</taxon>
        <taxon>Bacillati</taxon>
        <taxon>Actinomycetota</taxon>
        <taxon>Actinomycetes</taxon>
        <taxon>Kitasatosporales</taxon>
        <taxon>Streptomycetaceae</taxon>
        <taxon>Streptomyces</taxon>
    </lineage>
</organism>
<dbReference type="InterPro" id="IPR006015">
    <property type="entry name" value="Universal_stress_UspA"/>
</dbReference>
<gene>
    <name evidence="3" type="ORF">HUT08_02570</name>
</gene>
<keyword evidence="4" id="KW-1185">Reference proteome</keyword>
<feature type="domain" description="UspA" evidence="2">
    <location>
        <begin position="3"/>
        <end position="139"/>
    </location>
</feature>
<feature type="domain" description="UspA" evidence="2">
    <location>
        <begin position="149"/>
        <end position="288"/>
    </location>
</feature>
<dbReference type="AlphaFoldDB" id="A0A7H8NL53"/>
<dbReference type="Proteomes" id="UP000509303">
    <property type="component" value="Chromosome"/>
</dbReference>
<dbReference type="SUPFAM" id="SSF52402">
    <property type="entry name" value="Adenine nucleotide alpha hydrolases-like"/>
    <property type="match status" value="2"/>
</dbReference>
<dbReference type="Gene3D" id="3.40.50.620">
    <property type="entry name" value="HUPs"/>
    <property type="match status" value="2"/>
</dbReference>
<proteinExistence type="inferred from homology"/>
<accession>A0A7H8NL53</accession>
<dbReference type="Pfam" id="PF00582">
    <property type="entry name" value="Usp"/>
    <property type="match status" value="2"/>
</dbReference>
<dbReference type="PANTHER" id="PTHR46553">
    <property type="entry name" value="ADENINE NUCLEOTIDE ALPHA HYDROLASES-LIKE SUPERFAMILY PROTEIN"/>
    <property type="match status" value="1"/>
</dbReference>
<evidence type="ECO:0000256" key="1">
    <source>
        <dbReference type="ARBA" id="ARBA00008791"/>
    </source>
</evidence>
<dbReference type="EMBL" id="CP054929">
    <property type="protein sequence ID" value="QKW54188.1"/>
    <property type="molecule type" value="Genomic_DNA"/>
</dbReference>